<dbReference type="EMBL" id="JACHHQ010000006">
    <property type="protein sequence ID" value="MBB5201111.1"/>
    <property type="molecule type" value="Genomic_DNA"/>
</dbReference>
<gene>
    <name evidence="1" type="ORF">HNR39_002960</name>
</gene>
<organism evidence="1 2">
    <name type="scientific">Glaciimonas immobilis</name>
    <dbReference type="NCBI Taxonomy" id="728004"/>
    <lineage>
        <taxon>Bacteria</taxon>
        <taxon>Pseudomonadati</taxon>
        <taxon>Pseudomonadota</taxon>
        <taxon>Betaproteobacteria</taxon>
        <taxon>Burkholderiales</taxon>
        <taxon>Oxalobacteraceae</taxon>
        <taxon>Glaciimonas</taxon>
    </lineage>
</organism>
<protein>
    <submittedName>
        <fullName evidence="1">Uncharacterized protein</fullName>
    </submittedName>
</protein>
<dbReference type="AlphaFoldDB" id="A0A840RX37"/>
<proteinExistence type="predicted"/>
<sequence>MPVHSNLVSRSFSILPMKSGELERARASLRPTLRSCFVIVEYKGCNLPLFLHLVEEADSCNCAVEQPFALMSMITTRLCFDEMVL</sequence>
<name>A0A840RX37_9BURK</name>
<reference evidence="1 2" key="1">
    <citation type="submission" date="2020-08" db="EMBL/GenBank/DDBJ databases">
        <title>Genomic Encyclopedia of Type Strains, Phase IV (KMG-IV): sequencing the most valuable type-strain genomes for metagenomic binning, comparative biology and taxonomic classification.</title>
        <authorList>
            <person name="Goeker M."/>
        </authorList>
    </citation>
    <scope>NUCLEOTIDE SEQUENCE [LARGE SCALE GENOMIC DNA]</scope>
    <source>
        <strain evidence="1 2">DSM 23240</strain>
    </source>
</reference>
<evidence type="ECO:0000313" key="2">
    <source>
        <dbReference type="Proteomes" id="UP000571084"/>
    </source>
</evidence>
<dbReference type="Proteomes" id="UP000571084">
    <property type="component" value="Unassembled WGS sequence"/>
</dbReference>
<accession>A0A840RX37</accession>
<keyword evidence="2" id="KW-1185">Reference proteome</keyword>
<comment type="caution">
    <text evidence="1">The sequence shown here is derived from an EMBL/GenBank/DDBJ whole genome shotgun (WGS) entry which is preliminary data.</text>
</comment>
<evidence type="ECO:0000313" key="1">
    <source>
        <dbReference type="EMBL" id="MBB5201111.1"/>
    </source>
</evidence>